<evidence type="ECO:0000259" key="13">
    <source>
        <dbReference type="PROSITE" id="PS50198"/>
    </source>
</evidence>
<dbReference type="InterPro" id="IPR000297">
    <property type="entry name" value="PPIase_PpiC"/>
</dbReference>
<dbReference type="Gene3D" id="3.10.50.40">
    <property type="match status" value="1"/>
</dbReference>
<evidence type="ECO:0000256" key="2">
    <source>
        <dbReference type="ARBA" id="ARBA00022475"/>
    </source>
</evidence>
<proteinExistence type="inferred from homology"/>
<dbReference type="InterPro" id="IPR046357">
    <property type="entry name" value="PPIase_dom_sf"/>
</dbReference>
<evidence type="ECO:0000256" key="12">
    <source>
        <dbReference type="SAM" id="Phobius"/>
    </source>
</evidence>
<dbReference type="SUPFAM" id="SSF109998">
    <property type="entry name" value="Triger factor/SurA peptide-binding domain-like"/>
    <property type="match status" value="1"/>
</dbReference>
<evidence type="ECO:0000313" key="14">
    <source>
        <dbReference type="EMBL" id="MFC4821724.1"/>
    </source>
</evidence>
<dbReference type="Pfam" id="PF13624">
    <property type="entry name" value="SurA_N_3"/>
    <property type="match status" value="1"/>
</dbReference>
<reference evidence="15" key="1">
    <citation type="journal article" date="2019" name="Int. J. Syst. Evol. Microbiol.">
        <title>The Global Catalogue of Microorganisms (GCM) 10K type strain sequencing project: providing services to taxonomists for standard genome sequencing and annotation.</title>
        <authorList>
            <consortium name="The Broad Institute Genomics Platform"/>
            <consortium name="The Broad Institute Genome Sequencing Center for Infectious Disease"/>
            <person name="Wu L."/>
            <person name="Ma J."/>
        </authorList>
    </citation>
    <scope>NUCLEOTIDE SEQUENCE [LARGE SCALE GENOMIC DNA]</scope>
    <source>
        <strain evidence="15">CCUG 30340</strain>
    </source>
</reference>
<keyword evidence="6 12" id="KW-0472">Membrane</keyword>
<dbReference type="InterPro" id="IPR052029">
    <property type="entry name" value="PpiD_chaperone"/>
</dbReference>
<evidence type="ECO:0000313" key="15">
    <source>
        <dbReference type="Proteomes" id="UP001595886"/>
    </source>
</evidence>
<evidence type="ECO:0000256" key="1">
    <source>
        <dbReference type="ARBA" id="ARBA00004382"/>
    </source>
</evidence>
<dbReference type="InterPro" id="IPR027304">
    <property type="entry name" value="Trigger_fact/SurA_dom_sf"/>
</dbReference>
<comment type="caution">
    <text evidence="14">The sequence shown here is derived from an EMBL/GenBank/DDBJ whole genome shotgun (WGS) entry which is preliminary data.</text>
</comment>
<sequence length="638" mass="70071">MLQLLRGKKSSLLVKIILGVIVIGFSFFGIESYFIANVDTSVARVGGSEISQDQFRERFSQYRQRMVQMMGGAGDVSFLDRPEVKRQLLNTMVDERVLLEANDKLGVAIPAERIRNEILGISAFQSEGKFDADQYKMLLASQGLTAAGFEQRLRDDLATRELPLQVSATALVTDAEVDAYLRLKDQRRDFHYVKLDKPALESEEVADADIEAYYKDHSADFMTPERVALDYVELDGSKLDIDQTPDDSVLQERYEKEKARFVTAEQRLASHILVKVGGKGGPEDQKQALAKAEAIEQQIKGGKSFADVAKQESEDLGSKNLGGDLGWLDKGTTDEAFETALFALQKGEISKPVLTGEGYHVIELRDLRPGKTRTFDEVKPELAKQYAESERDRVYAEKAGRLTDLTYQNPASLETASKELGLKVQKSTLFARQGGGDGLAANPAVVKAAFSDSVLVQNNNSDPVEIGPNHVVVVRIAEHKPATPIPLDQVKDAVRGKILAERASKHARERADSLFAEFDKGGSLEQLATAQKLKLEEQKGVGRDAAVPDSMLVKAVFAMPRPADGKPARKLVELGADNYALVQLDGVVDGDPSKLDAKTREATRTTLTEGAGFATVREFVAALRKNTKVTVSENRLDE</sequence>
<keyword evidence="11" id="KW-0697">Rotamase</keyword>
<evidence type="ECO:0000256" key="4">
    <source>
        <dbReference type="ARBA" id="ARBA00022692"/>
    </source>
</evidence>
<keyword evidence="11" id="KW-0413">Isomerase</keyword>
<dbReference type="PROSITE" id="PS01096">
    <property type="entry name" value="PPIC_PPIASE_1"/>
    <property type="match status" value="1"/>
</dbReference>
<dbReference type="PANTHER" id="PTHR47529">
    <property type="entry name" value="PEPTIDYL-PROLYL CIS-TRANS ISOMERASE D"/>
    <property type="match status" value="1"/>
</dbReference>
<feature type="domain" description="PpiC" evidence="13">
    <location>
        <begin position="264"/>
        <end position="366"/>
    </location>
</feature>
<dbReference type="InterPro" id="IPR023058">
    <property type="entry name" value="PPIase_PpiC_CS"/>
</dbReference>
<evidence type="ECO:0000256" key="11">
    <source>
        <dbReference type="PROSITE-ProRule" id="PRU00278"/>
    </source>
</evidence>
<evidence type="ECO:0000256" key="6">
    <source>
        <dbReference type="ARBA" id="ARBA00023136"/>
    </source>
</evidence>
<keyword evidence="3" id="KW-0997">Cell inner membrane</keyword>
<dbReference type="Proteomes" id="UP001595886">
    <property type="component" value="Unassembled WGS sequence"/>
</dbReference>
<keyword evidence="7" id="KW-0143">Chaperone</keyword>
<comment type="similarity">
    <text evidence="8">Belongs to the PpiD chaperone family.</text>
</comment>
<evidence type="ECO:0000256" key="10">
    <source>
        <dbReference type="ARBA" id="ARBA00042775"/>
    </source>
</evidence>
<name>A0ABV9QZ96_9GAMM</name>
<keyword evidence="5 12" id="KW-1133">Transmembrane helix</keyword>
<gene>
    <name evidence="14" type="ORF">ACFO6Q_15460</name>
</gene>
<dbReference type="SUPFAM" id="SSF54534">
    <property type="entry name" value="FKBP-like"/>
    <property type="match status" value="1"/>
</dbReference>
<dbReference type="PROSITE" id="PS50198">
    <property type="entry name" value="PPIC_PPIASE_2"/>
    <property type="match status" value="1"/>
</dbReference>
<dbReference type="RefSeq" id="WP_380021995.1">
    <property type="nucleotide sequence ID" value="NZ_JBHSHD010000010.1"/>
</dbReference>
<accession>A0ABV9QZ96</accession>
<dbReference type="EMBL" id="JBHSHD010000010">
    <property type="protein sequence ID" value="MFC4821724.1"/>
    <property type="molecule type" value="Genomic_DNA"/>
</dbReference>
<keyword evidence="4 12" id="KW-0812">Transmembrane</keyword>
<comment type="subcellular location">
    <subcellularLocation>
        <location evidence="1">Cell inner membrane</location>
        <topology evidence="1">Single-pass type II membrane protein</topology>
        <orientation evidence="1">Periplasmic side</orientation>
    </subcellularLocation>
</comment>
<evidence type="ECO:0000256" key="5">
    <source>
        <dbReference type="ARBA" id="ARBA00022989"/>
    </source>
</evidence>
<keyword evidence="2" id="KW-1003">Cell membrane</keyword>
<evidence type="ECO:0000256" key="8">
    <source>
        <dbReference type="ARBA" id="ARBA00038408"/>
    </source>
</evidence>
<protein>
    <recommendedName>
        <fullName evidence="9">Periplasmic chaperone PpiD</fullName>
    </recommendedName>
    <alternativeName>
        <fullName evidence="10">Periplasmic folding chaperone</fullName>
    </alternativeName>
</protein>
<organism evidence="14 15">
    <name type="scientific">Dokdonella ginsengisoli</name>
    <dbReference type="NCBI Taxonomy" id="363846"/>
    <lineage>
        <taxon>Bacteria</taxon>
        <taxon>Pseudomonadati</taxon>
        <taxon>Pseudomonadota</taxon>
        <taxon>Gammaproteobacteria</taxon>
        <taxon>Lysobacterales</taxon>
        <taxon>Rhodanobacteraceae</taxon>
        <taxon>Dokdonella</taxon>
    </lineage>
</organism>
<feature type="transmembrane region" description="Helical" evidence="12">
    <location>
        <begin position="12"/>
        <end position="35"/>
    </location>
</feature>
<evidence type="ECO:0000256" key="7">
    <source>
        <dbReference type="ARBA" id="ARBA00023186"/>
    </source>
</evidence>
<evidence type="ECO:0000256" key="9">
    <source>
        <dbReference type="ARBA" id="ARBA00040743"/>
    </source>
</evidence>
<dbReference type="Pfam" id="PF00639">
    <property type="entry name" value="Rotamase"/>
    <property type="match status" value="1"/>
</dbReference>
<dbReference type="PANTHER" id="PTHR47529:SF1">
    <property type="entry name" value="PERIPLASMIC CHAPERONE PPID"/>
    <property type="match status" value="1"/>
</dbReference>
<dbReference type="Gene3D" id="1.10.4030.10">
    <property type="entry name" value="Porin chaperone SurA, peptide-binding domain"/>
    <property type="match status" value="1"/>
</dbReference>
<keyword evidence="15" id="KW-1185">Reference proteome</keyword>
<evidence type="ECO:0000256" key="3">
    <source>
        <dbReference type="ARBA" id="ARBA00022519"/>
    </source>
</evidence>